<dbReference type="AlphaFoldDB" id="A0A9D2I4N5"/>
<dbReference type="EMBL" id="DWYY01000016">
    <property type="protein sequence ID" value="HJA91779.1"/>
    <property type="molecule type" value="Genomic_DNA"/>
</dbReference>
<evidence type="ECO:0000313" key="2">
    <source>
        <dbReference type="Proteomes" id="UP000886858"/>
    </source>
</evidence>
<sequence>MEELMKALREEALALGAFRAEVIRVSEISTDASFRSLCASNACGNYGKNYMCPPDIGGIDELMRDLGTYETALIYQTVGSLEDSYDFEGMMEAGRKHNELAQKLRLSAAEKAERDGNPELLYLGAGGCRVCAECGKKTGEPCRFPDKAIGSLEAYGINVSLLAQTAGMLYINGQDTVTYFGAVLCRKRSDQESGGKRE</sequence>
<gene>
    <name evidence="1" type="ORF">H9717_01445</name>
</gene>
<organism evidence="1 2">
    <name type="scientific">Candidatus Eisenbergiella merdipullorum</name>
    <dbReference type="NCBI Taxonomy" id="2838553"/>
    <lineage>
        <taxon>Bacteria</taxon>
        <taxon>Bacillati</taxon>
        <taxon>Bacillota</taxon>
        <taxon>Clostridia</taxon>
        <taxon>Lachnospirales</taxon>
        <taxon>Lachnospiraceae</taxon>
        <taxon>Eisenbergiella</taxon>
    </lineage>
</organism>
<reference evidence="1" key="2">
    <citation type="submission" date="2021-04" db="EMBL/GenBank/DDBJ databases">
        <authorList>
            <person name="Gilroy R."/>
        </authorList>
    </citation>
    <scope>NUCLEOTIDE SEQUENCE</scope>
    <source>
        <strain evidence="1">CHK179-7159</strain>
    </source>
</reference>
<accession>A0A9D2I4N5</accession>
<protein>
    <submittedName>
        <fullName evidence="1">DUF2284 domain-containing protein</fullName>
    </submittedName>
</protein>
<dbReference type="Pfam" id="PF10050">
    <property type="entry name" value="DUF2284"/>
    <property type="match status" value="1"/>
</dbReference>
<evidence type="ECO:0000313" key="1">
    <source>
        <dbReference type="EMBL" id="HJA91779.1"/>
    </source>
</evidence>
<comment type="caution">
    <text evidence="1">The sequence shown here is derived from an EMBL/GenBank/DDBJ whole genome shotgun (WGS) entry which is preliminary data.</text>
</comment>
<reference evidence="1" key="1">
    <citation type="journal article" date="2021" name="PeerJ">
        <title>Extensive microbial diversity within the chicken gut microbiome revealed by metagenomics and culture.</title>
        <authorList>
            <person name="Gilroy R."/>
            <person name="Ravi A."/>
            <person name="Getino M."/>
            <person name="Pursley I."/>
            <person name="Horton D.L."/>
            <person name="Alikhan N.F."/>
            <person name="Baker D."/>
            <person name="Gharbi K."/>
            <person name="Hall N."/>
            <person name="Watson M."/>
            <person name="Adriaenssens E.M."/>
            <person name="Foster-Nyarko E."/>
            <person name="Jarju S."/>
            <person name="Secka A."/>
            <person name="Antonio M."/>
            <person name="Oren A."/>
            <person name="Chaudhuri R.R."/>
            <person name="La Ragione R."/>
            <person name="Hildebrand F."/>
            <person name="Pallen M.J."/>
        </authorList>
    </citation>
    <scope>NUCLEOTIDE SEQUENCE</scope>
    <source>
        <strain evidence="1">CHK179-7159</strain>
    </source>
</reference>
<proteinExistence type="predicted"/>
<dbReference type="InterPro" id="IPR019271">
    <property type="entry name" value="DUF2284_metal-binding"/>
</dbReference>
<name>A0A9D2I4N5_9FIRM</name>
<dbReference type="Proteomes" id="UP000886858">
    <property type="component" value="Unassembled WGS sequence"/>
</dbReference>